<reference evidence="1 2" key="1">
    <citation type="submission" date="2017-07" db="EMBL/GenBank/DDBJ databases">
        <title>Genome Sequence of Antarctobacter heliothermus Strain SMS3 Isolated from a culture of the Diatom Skeletonema marinoi.</title>
        <authorList>
            <person name="Topel M."/>
            <person name="Pinder M.I.M."/>
            <person name="Johansson O.N."/>
            <person name="Kourtchenko O."/>
            <person name="Godhe A."/>
            <person name="Clarke A.K."/>
        </authorList>
    </citation>
    <scope>NUCLEOTIDE SEQUENCE [LARGE SCALE GENOMIC DNA]</scope>
    <source>
        <strain evidence="1 2">SMS3</strain>
    </source>
</reference>
<sequence>MTLISLFPFARTLAARLTALKPVPVQAVAPVIPNPSTPVDPDMPRLAVQIPVRDPEPAAQDAARLRARGRFLARQEDWDQLSLEIRRADNNRALTPGLHSQAAMMCEGARQDITDAIVEGVARGDPLAVQAAVASLDPLFTDLPDCPVIAHIVAMAHVEAARAWRGTAMTTDLPPERHDAYTHHMAAAVRLNDRFDPFEHDTPLWALVRCAVLEADPQPHARVADDFEDLIDLDPGNPHHMLDFGNALRPVRFGSWEILDAQARRTASRTADIWGAGGYTWVYLGALVEDQGAFRRLDVELFVEGLHDILARQPSQVMANRMAALIGYRLGGRTDEGSSRRRIADCFGWIVQDHLRELHPVIWAEAPARPSASSNAEIEIERLGRERAMSTLTEFFTPALDAGRRLAIGQDDLRVIKGG</sequence>
<dbReference type="RefSeq" id="WP_094036143.1">
    <property type="nucleotide sequence ID" value="NZ_CP022540.1"/>
</dbReference>
<name>A0A222E820_9RHOB</name>
<protein>
    <submittedName>
        <fullName evidence="1">Uncharacterized protein</fullName>
    </submittedName>
</protein>
<organism evidence="1 2">
    <name type="scientific">Antarctobacter heliothermus</name>
    <dbReference type="NCBI Taxonomy" id="74033"/>
    <lineage>
        <taxon>Bacteria</taxon>
        <taxon>Pseudomonadati</taxon>
        <taxon>Pseudomonadota</taxon>
        <taxon>Alphaproteobacteria</taxon>
        <taxon>Rhodobacterales</taxon>
        <taxon>Roseobacteraceae</taxon>
        <taxon>Antarctobacter</taxon>
    </lineage>
</organism>
<evidence type="ECO:0000313" key="2">
    <source>
        <dbReference type="Proteomes" id="UP000203589"/>
    </source>
</evidence>
<accession>A0A222E820</accession>
<proteinExistence type="predicted"/>
<evidence type="ECO:0000313" key="1">
    <source>
        <dbReference type="EMBL" id="ASP22345.1"/>
    </source>
</evidence>
<dbReference type="Proteomes" id="UP000203589">
    <property type="component" value="Chromosome"/>
</dbReference>
<dbReference type="AlphaFoldDB" id="A0A222E820"/>
<dbReference type="KEGG" id="aht:ANTHELSMS3_03723"/>
<dbReference type="EMBL" id="CP022540">
    <property type="protein sequence ID" value="ASP22345.1"/>
    <property type="molecule type" value="Genomic_DNA"/>
</dbReference>
<gene>
    <name evidence="1" type="ORF">ANTHELSMS3_03723</name>
</gene>
<keyword evidence="2" id="KW-1185">Reference proteome</keyword>
<dbReference type="OrthoDB" id="7734559at2"/>